<dbReference type="InterPro" id="IPR014284">
    <property type="entry name" value="RNA_pol_sigma-70_dom"/>
</dbReference>
<evidence type="ECO:0000256" key="1">
    <source>
        <dbReference type="ARBA" id="ARBA00023015"/>
    </source>
</evidence>
<dbReference type="InterPro" id="IPR000943">
    <property type="entry name" value="RNA_pol_sigma70"/>
</dbReference>
<dbReference type="InterPro" id="IPR013325">
    <property type="entry name" value="RNA_pol_sigma_r2"/>
</dbReference>
<proteinExistence type="predicted"/>
<dbReference type="InterPro" id="IPR007624">
    <property type="entry name" value="RNA_pol_sigma70_r3"/>
</dbReference>
<dbReference type="InterPro" id="IPR013324">
    <property type="entry name" value="RNA_pol_sigma_r3/r4-like"/>
</dbReference>
<evidence type="ECO:0000259" key="6">
    <source>
        <dbReference type="Pfam" id="PF04539"/>
    </source>
</evidence>
<dbReference type="Proteomes" id="UP000182841">
    <property type="component" value="Unassembled WGS sequence"/>
</dbReference>
<dbReference type="InterPro" id="IPR007630">
    <property type="entry name" value="RNA_pol_sigma70_r4"/>
</dbReference>
<evidence type="ECO:0000313" key="9">
    <source>
        <dbReference type="EMBL" id="SES29339.1"/>
    </source>
</evidence>
<protein>
    <submittedName>
        <fullName evidence="9">RNA polymerase sigma-B factor</fullName>
    </submittedName>
</protein>
<dbReference type="EMBL" id="FOGO01000015">
    <property type="protein sequence ID" value="SES29339.1"/>
    <property type="molecule type" value="Genomic_DNA"/>
</dbReference>
<dbReference type="Pfam" id="PF04545">
    <property type="entry name" value="Sigma70_r4"/>
    <property type="match status" value="1"/>
</dbReference>
<evidence type="ECO:0000256" key="2">
    <source>
        <dbReference type="ARBA" id="ARBA00023082"/>
    </source>
</evidence>
<keyword evidence="4" id="KW-0804">Transcription</keyword>
<dbReference type="PANTHER" id="PTHR30385:SF4">
    <property type="entry name" value="RNA POLYMERASE SIGMA-E FACTOR"/>
    <property type="match status" value="1"/>
</dbReference>
<dbReference type="AlphaFoldDB" id="A0A1H9W6D3"/>
<dbReference type="Gene3D" id="1.20.120.1810">
    <property type="match status" value="1"/>
</dbReference>
<dbReference type="Gene3D" id="1.10.10.10">
    <property type="entry name" value="Winged helix-like DNA-binding domain superfamily/Winged helix DNA-binding domain"/>
    <property type="match status" value="2"/>
</dbReference>
<feature type="region of interest" description="Disordered" evidence="5">
    <location>
        <begin position="262"/>
        <end position="317"/>
    </location>
</feature>
<keyword evidence="1" id="KW-0805">Transcription regulation</keyword>
<feature type="compositionally biased region" description="Low complexity" evidence="5">
    <location>
        <begin position="292"/>
        <end position="317"/>
    </location>
</feature>
<accession>A0A1H9W6D3</accession>
<dbReference type="GO" id="GO:0003677">
    <property type="term" value="F:DNA binding"/>
    <property type="evidence" value="ECO:0007669"/>
    <property type="project" value="UniProtKB-KW"/>
</dbReference>
<keyword evidence="2" id="KW-0731">Sigma factor</keyword>
<evidence type="ECO:0000313" key="10">
    <source>
        <dbReference type="Proteomes" id="UP000182841"/>
    </source>
</evidence>
<dbReference type="RefSeq" id="WP_075002816.1">
    <property type="nucleotide sequence ID" value="NZ_FOGO01000015.1"/>
</dbReference>
<sequence length="317" mass="35061">MCPVRYRPQRTRHSHDDAPDTAEDFARLAALPEGPEREELSGRLVEAWLPMAHRLAAKYRNRGESLEDLEQVAALGLVKAVDRYDPAQGTPFVPFAVPTVTGEIRRHFRDHTWDVHVPRRVQELRNKVRNAVRELTAGLEEGPPSVARIAEHTGMSEEDVAAGLEALDSFRSLSLDASVAGSADDGFSLADTLGVSEPEYDTVVAREAVKPCLRELPERQRQVLYLRYFRDMTQSRIGEELGISQMHVSRLLSKSCERVRRQVEHERRAARRPAETSSGRTGRTGRTGTGRGTPRATGAGQTARRTPAVASDVAAAA</sequence>
<gene>
    <name evidence="9" type="ORF">SAMN05421870_11581</name>
</gene>
<name>A0A1H9W6D3_9ACTN</name>
<dbReference type="SUPFAM" id="SSF88946">
    <property type="entry name" value="Sigma2 domain of RNA polymerase sigma factors"/>
    <property type="match status" value="1"/>
</dbReference>
<dbReference type="Pfam" id="PF04539">
    <property type="entry name" value="Sigma70_r3"/>
    <property type="match status" value="1"/>
</dbReference>
<dbReference type="NCBIfam" id="TIGR02980">
    <property type="entry name" value="SigBFG"/>
    <property type="match status" value="1"/>
</dbReference>
<dbReference type="InterPro" id="IPR014322">
    <property type="entry name" value="RNA_pol_sigma-B/F/G"/>
</dbReference>
<evidence type="ECO:0000256" key="5">
    <source>
        <dbReference type="SAM" id="MobiDB-lite"/>
    </source>
</evidence>
<dbReference type="SUPFAM" id="SSF88659">
    <property type="entry name" value="Sigma3 and sigma4 domains of RNA polymerase sigma factors"/>
    <property type="match status" value="2"/>
</dbReference>
<keyword evidence="10" id="KW-1185">Reference proteome</keyword>
<dbReference type="NCBIfam" id="TIGR02937">
    <property type="entry name" value="sigma70-ECF"/>
    <property type="match status" value="1"/>
</dbReference>
<dbReference type="Pfam" id="PF04542">
    <property type="entry name" value="Sigma70_r2"/>
    <property type="match status" value="1"/>
</dbReference>
<dbReference type="CDD" id="cd06171">
    <property type="entry name" value="Sigma70_r4"/>
    <property type="match status" value="1"/>
</dbReference>
<evidence type="ECO:0000259" key="7">
    <source>
        <dbReference type="Pfam" id="PF04542"/>
    </source>
</evidence>
<organism evidence="9 10">
    <name type="scientific">Streptomyces qinglanensis</name>
    <dbReference type="NCBI Taxonomy" id="943816"/>
    <lineage>
        <taxon>Bacteria</taxon>
        <taxon>Bacillati</taxon>
        <taxon>Actinomycetota</taxon>
        <taxon>Actinomycetes</taxon>
        <taxon>Kitasatosporales</taxon>
        <taxon>Streptomycetaceae</taxon>
        <taxon>Streptomyces</taxon>
    </lineage>
</organism>
<feature type="domain" description="RNA polymerase sigma-70 region 4" evidence="8">
    <location>
        <begin position="212"/>
        <end position="260"/>
    </location>
</feature>
<reference evidence="10" key="1">
    <citation type="submission" date="2016-10" db="EMBL/GenBank/DDBJ databases">
        <authorList>
            <person name="Varghese N."/>
            <person name="Submissions S."/>
        </authorList>
    </citation>
    <scope>NUCLEOTIDE SEQUENCE [LARGE SCALE GENOMIC DNA]</scope>
    <source>
        <strain evidence="10">CGMCC 4.6825</strain>
    </source>
</reference>
<dbReference type="GO" id="GO:0016987">
    <property type="term" value="F:sigma factor activity"/>
    <property type="evidence" value="ECO:0007669"/>
    <property type="project" value="UniProtKB-KW"/>
</dbReference>
<feature type="domain" description="RNA polymerase sigma-70 region 3" evidence="6">
    <location>
        <begin position="123"/>
        <end position="198"/>
    </location>
</feature>
<evidence type="ECO:0000256" key="3">
    <source>
        <dbReference type="ARBA" id="ARBA00023125"/>
    </source>
</evidence>
<dbReference type="InterPro" id="IPR036388">
    <property type="entry name" value="WH-like_DNA-bd_sf"/>
</dbReference>
<dbReference type="GO" id="GO:0006352">
    <property type="term" value="P:DNA-templated transcription initiation"/>
    <property type="evidence" value="ECO:0007669"/>
    <property type="project" value="InterPro"/>
</dbReference>
<keyword evidence="3" id="KW-0238">DNA-binding</keyword>
<dbReference type="OrthoDB" id="9804285at2"/>
<dbReference type="PANTHER" id="PTHR30385">
    <property type="entry name" value="SIGMA FACTOR F FLAGELLAR"/>
    <property type="match status" value="1"/>
</dbReference>
<dbReference type="PRINTS" id="PR00046">
    <property type="entry name" value="SIGMA70FCT"/>
</dbReference>
<evidence type="ECO:0000259" key="8">
    <source>
        <dbReference type="Pfam" id="PF04545"/>
    </source>
</evidence>
<evidence type="ECO:0000256" key="4">
    <source>
        <dbReference type="ARBA" id="ARBA00023163"/>
    </source>
</evidence>
<dbReference type="InterPro" id="IPR007627">
    <property type="entry name" value="RNA_pol_sigma70_r2"/>
</dbReference>
<feature type="domain" description="RNA polymerase sigma-70 region 2" evidence="7">
    <location>
        <begin position="44"/>
        <end position="113"/>
    </location>
</feature>